<reference evidence="1" key="1">
    <citation type="journal article" date="2022" name="bioRxiv">
        <title>Sequencing and chromosome-scale assembly of the giantPleurodeles waltlgenome.</title>
        <authorList>
            <person name="Brown T."/>
            <person name="Elewa A."/>
            <person name="Iarovenko S."/>
            <person name="Subramanian E."/>
            <person name="Araus A.J."/>
            <person name="Petzold A."/>
            <person name="Susuki M."/>
            <person name="Suzuki K.-i.T."/>
            <person name="Hayashi T."/>
            <person name="Toyoda A."/>
            <person name="Oliveira C."/>
            <person name="Osipova E."/>
            <person name="Leigh N.D."/>
            <person name="Simon A."/>
            <person name="Yun M.H."/>
        </authorList>
    </citation>
    <scope>NUCLEOTIDE SEQUENCE</scope>
    <source>
        <strain evidence="1">20211129_DDA</strain>
        <tissue evidence="1">Liver</tissue>
    </source>
</reference>
<sequence>MLVVERAHKSLGPQPLPGTHPRPIITRLLNYRDRDTVLRLARERKPLVYKNSELSFFPDYTPGEQALRRSFLPTKRLLNQAGVRFALLYPAKLRVQHKGKVLYFMDPKQAGKFVRRLPRRPETAGRMAPDLRELP</sequence>
<accession>A0AAV7R2Q3</accession>
<dbReference type="Proteomes" id="UP001066276">
    <property type="component" value="Chromosome 6"/>
</dbReference>
<comment type="caution">
    <text evidence="1">The sequence shown here is derived from an EMBL/GenBank/DDBJ whole genome shotgun (WGS) entry which is preliminary data.</text>
</comment>
<proteinExistence type="predicted"/>
<gene>
    <name evidence="1" type="ORF">NDU88_013306</name>
</gene>
<dbReference type="PANTHER" id="PTHR11505">
    <property type="entry name" value="L1 TRANSPOSABLE ELEMENT-RELATED"/>
    <property type="match status" value="1"/>
</dbReference>
<evidence type="ECO:0000313" key="1">
    <source>
        <dbReference type="EMBL" id="KAJ1147059.1"/>
    </source>
</evidence>
<dbReference type="InterPro" id="IPR042566">
    <property type="entry name" value="L1_C"/>
</dbReference>
<dbReference type="EMBL" id="JANPWB010000010">
    <property type="protein sequence ID" value="KAJ1147059.1"/>
    <property type="molecule type" value="Genomic_DNA"/>
</dbReference>
<name>A0AAV7R2Q3_PLEWA</name>
<dbReference type="AlphaFoldDB" id="A0AAV7R2Q3"/>
<dbReference type="InterPro" id="IPR004244">
    <property type="entry name" value="Transposase_22"/>
</dbReference>
<protein>
    <submittedName>
        <fullName evidence="1">Uncharacterized protein</fullName>
    </submittedName>
</protein>
<organism evidence="1 2">
    <name type="scientific">Pleurodeles waltl</name>
    <name type="common">Iberian ribbed newt</name>
    <dbReference type="NCBI Taxonomy" id="8319"/>
    <lineage>
        <taxon>Eukaryota</taxon>
        <taxon>Metazoa</taxon>
        <taxon>Chordata</taxon>
        <taxon>Craniata</taxon>
        <taxon>Vertebrata</taxon>
        <taxon>Euteleostomi</taxon>
        <taxon>Amphibia</taxon>
        <taxon>Batrachia</taxon>
        <taxon>Caudata</taxon>
        <taxon>Salamandroidea</taxon>
        <taxon>Salamandridae</taxon>
        <taxon>Pleurodelinae</taxon>
        <taxon>Pleurodeles</taxon>
    </lineage>
</organism>
<dbReference type="Gene3D" id="3.30.250.20">
    <property type="entry name" value="L1 transposable element, C-terminal domain"/>
    <property type="match status" value="1"/>
</dbReference>
<evidence type="ECO:0000313" key="2">
    <source>
        <dbReference type="Proteomes" id="UP001066276"/>
    </source>
</evidence>
<keyword evidence="2" id="KW-1185">Reference proteome</keyword>